<proteinExistence type="inferred from homology"/>
<dbReference type="InterPro" id="IPR036388">
    <property type="entry name" value="WH-like_DNA-bd_sf"/>
</dbReference>
<evidence type="ECO:0000313" key="7">
    <source>
        <dbReference type="Proteomes" id="UP000782312"/>
    </source>
</evidence>
<dbReference type="GO" id="GO:0003700">
    <property type="term" value="F:DNA-binding transcription factor activity"/>
    <property type="evidence" value="ECO:0007669"/>
    <property type="project" value="InterPro"/>
</dbReference>
<dbReference type="Pfam" id="PF03466">
    <property type="entry name" value="LysR_substrate"/>
    <property type="match status" value="1"/>
</dbReference>
<dbReference type="InterPro" id="IPR000847">
    <property type="entry name" value="LysR_HTH_N"/>
</dbReference>
<dbReference type="Gene3D" id="1.10.10.10">
    <property type="entry name" value="Winged helix-like DNA-binding domain superfamily/Winged helix DNA-binding domain"/>
    <property type="match status" value="1"/>
</dbReference>
<evidence type="ECO:0000259" key="5">
    <source>
        <dbReference type="PROSITE" id="PS50931"/>
    </source>
</evidence>
<dbReference type="Proteomes" id="UP000782312">
    <property type="component" value="Unassembled WGS sequence"/>
</dbReference>
<evidence type="ECO:0000256" key="1">
    <source>
        <dbReference type="ARBA" id="ARBA00009437"/>
    </source>
</evidence>
<reference evidence="6" key="1">
    <citation type="submission" date="2020-07" db="EMBL/GenBank/DDBJ databases">
        <title>Huge and variable diversity of episymbiotic CPR bacteria and DPANN archaea in groundwater ecosystems.</title>
        <authorList>
            <person name="He C.Y."/>
            <person name="Keren R."/>
            <person name="Whittaker M."/>
            <person name="Farag I.F."/>
            <person name="Doudna J."/>
            <person name="Cate J.H.D."/>
            <person name="Banfield J.F."/>
        </authorList>
    </citation>
    <scope>NUCLEOTIDE SEQUENCE</scope>
    <source>
        <strain evidence="6">NC_groundwater_763_Ag_S-0.2um_68_21</strain>
    </source>
</reference>
<gene>
    <name evidence="6" type="ORF">HYZ11_10195</name>
</gene>
<protein>
    <submittedName>
        <fullName evidence="6">LysR family transcriptional regulator</fullName>
    </submittedName>
</protein>
<dbReference type="InterPro" id="IPR005119">
    <property type="entry name" value="LysR_subst-bd"/>
</dbReference>
<dbReference type="AlphaFoldDB" id="A0A932HYC0"/>
<evidence type="ECO:0000256" key="2">
    <source>
        <dbReference type="ARBA" id="ARBA00023015"/>
    </source>
</evidence>
<comment type="similarity">
    <text evidence="1">Belongs to the LysR transcriptional regulatory family.</text>
</comment>
<dbReference type="SUPFAM" id="SSF53850">
    <property type="entry name" value="Periplasmic binding protein-like II"/>
    <property type="match status" value="1"/>
</dbReference>
<evidence type="ECO:0000313" key="6">
    <source>
        <dbReference type="EMBL" id="MBI3127964.1"/>
    </source>
</evidence>
<dbReference type="Pfam" id="PF00126">
    <property type="entry name" value="HTH_1"/>
    <property type="match status" value="1"/>
</dbReference>
<dbReference type="SUPFAM" id="SSF46785">
    <property type="entry name" value="Winged helix' DNA-binding domain"/>
    <property type="match status" value="1"/>
</dbReference>
<dbReference type="PRINTS" id="PR00039">
    <property type="entry name" value="HTHLYSR"/>
</dbReference>
<accession>A0A932HYC0</accession>
<organism evidence="6 7">
    <name type="scientific">Tectimicrobiota bacterium</name>
    <dbReference type="NCBI Taxonomy" id="2528274"/>
    <lineage>
        <taxon>Bacteria</taxon>
        <taxon>Pseudomonadati</taxon>
        <taxon>Nitrospinota/Tectimicrobiota group</taxon>
        <taxon>Candidatus Tectimicrobiota</taxon>
    </lineage>
</organism>
<name>A0A932HYC0_UNCTE</name>
<evidence type="ECO:0000256" key="4">
    <source>
        <dbReference type="ARBA" id="ARBA00023163"/>
    </source>
</evidence>
<dbReference type="NCBIfam" id="NF040786">
    <property type="entry name" value="LysR_Sec_metab"/>
    <property type="match status" value="1"/>
</dbReference>
<keyword evidence="2" id="KW-0805">Transcription regulation</keyword>
<dbReference type="InterPro" id="IPR036390">
    <property type="entry name" value="WH_DNA-bd_sf"/>
</dbReference>
<dbReference type="PANTHER" id="PTHR30126:SF39">
    <property type="entry name" value="HTH-TYPE TRANSCRIPTIONAL REGULATOR CYSL"/>
    <property type="match status" value="1"/>
</dbReference>
<dbReference type="PROSITE" id="PS50931">
    <property type="entry name" value="HTH_LYSR"/>
    <property type="match status" value="1"/>
</dbReference>
<keyword evidence="4" id="KW-0804">Transcription</keyword>
<keyword evidence="3" id="KW-0238">DNA-binding</keyword>
<comment type="caution">
    <text evidence="6">The sequence shown here is derived from an EMBL/GenBank/DDBJ whole genome shotgun (WGS) entry which is preliminary data.</text>
</comment>
<dbReference type="EMBL" id="JACPUR010000021">
    <property type="protein sequence ID" value="MBI3127964.1"/>
    <property type="molecule type" value="Genomic_DNA"/>
</dbReference>
<dbReference type="PANTHER" id="PTHR30126">
    <property type="entry name" value="HTH-TYPE TRANSCRIPTIONAL REGULATOR"/>
    <property type="match status" value="1"/>
</dbReference>
<dbReference type="InterPro" id="IPR047788">
    <property type="entry name" value="LysR-like_Sec_metab"/>
</dbReference>
<dbReference type="Gene3D" id="3.40.190.290">
    <property type="match status" value="1"/>
</dbReference>
<evidence type="ECO:0000256" key="3">
    <source>
        <dbReference type="ARBA" id="ARBA00023125"/>
    </source>
</evidence>
<dbReference type="FunFam" id="1.10.10.10:FF:000001">
    <property type="entry name" value="LysR family transcriptional regulator"/>
    <property type="match status" value="1"/>
</dbReference>
<dbReference type="GO" id="GO:0000976">
    <property type="term" value="F:transcription cis-regulatory region binding"/>
    <property type="evidence" value="ECO:0007669"/>
    <property type="project" value="TreeGrafter"/>
</dbReference>
<sequence>MDIRQLEVFCQVMKSGSFSRAAKALGLSQPTASEHIKTLEEELGARLFDRLGRRVQPTRAGALLQAHAQRILQERERAKAAIEDFLGIVKGHLSLGASTIPGGFLLPGLLGGFKKRYPETTVSIRILDSGRVAGGVIEGEFQIGFTGARHSNAQLVYRLFARDELLLAVPPGHPLAGKRCIRAEDLAGEKLIVREEGSGTRSVAEERLRELGFEMRPGQVAAVLGNPQAVRTALKAGVGVAIVSRFAVAEDLAGGALREVEIQGFECIREFYSVVHKARSLSPLARGFLDYAHAAAPNGA</sequence>
<feature type="domain" description="HTH lysR-type" evidence="5">
    <location>
        <begin position="1"/>
        <end position="58"/>
    </location>
</feature>